<name>A0A3D2SQM4_9GAMM</name>
<dbReference type="Pfam" id="PF13439">
    <property type="entry name" value="Glyco_transf_4"/>
    <property type="match status" value="1"/>
</dbReference>
<dbReference type="Gene3D" id="3.40.50.2000">
    <property type="entry name" value="Glycogen Phosphorylase B"/>
    <property type="match status" value="2"/>
</dbReference>
<dbReference type="AlphaFoldDB" id="A0A3D2SQM4"/>
<dbReference type="PANTHER" id="PTHR12526:SF630">
    <property type="entry name" value="GLYCOSYLTRANSFERASE"/>
    <property type="match status" value="1"/>
</dbReference>
<proteinExistence type="predicted"/>
<evidence type="ECO:0000313" key="4">
    <source>
        <dbReference type="Proteomes" id="UP000263596"/>
    </source>
</evidence>
<comment type="caution">
    <text evidence="3">The sequence shown here is derived from an EMBL/GenBank/DDBJ whole genome shotgun (WGS) entry which is preliminary data.</text>
</comment>
<dbReference type="InterPro" id="IPR028098">
    <property type="entry name" value="Glyco_trans_4-like_N"/>
</dbReference>
<gene>
    <name evidence="3" type="ORF">DHW29_14390</name>
</gene>
<dbReference type="PANTHER" id="PTHR12526">
    <property type="entry name" value="GLYCOSYLTRANSFERASE"/>
    <property type="match status" value="1"/>
</dbReference>
<evidence type="ECO:0000259" key="2">
    <source>
        <dbReference type="Pfam" id="PF13439"/>
    </source>
</evidence>
<dbReference type="GO" id="GO:1901135">
    <property type="term" value="P:carbohydrate derivative metabolic process"/>
    <property type="evidence" value="ECO:0007669"/>
    <property type="project" value="UniProtKB-ARBA"/>
</dbReference>
<dbReference type="SUPFAM" id="SSF53756">
    <property type="entry name" value="UDP-Glycosyltransferase/glycogen phosphorylase"/>
    <property type="match status" value="1"/>
</dbReference>
<evidence type="ECO:0000313" key="3">
    <source>
        <dbReference type="EMBL" id="HCK31248.1"/>
    </source>
</evidence>
<dbReference type="CDD" id="cd03801">
    <property type="entry name" value="GT4_PimA-like"/>
    <property type="match status" value="1"/>
</dbReference>
<dbReference type="InterPro" id="IPR001296">
    <property type="entry name" value="Glyco_trans_1"/>
</dbReference>
<organism evidence="3 4">
    <name type="scientific">Acinetobacter ursingii</name>
    <dbReference type="NCBI Taxonomy" id="108980"/>
    <lineage>
        <taxon>Bacteria</taxon>
        <taxon>Pseudomonadati</taxon>
        <taxon>Pseudomonadota</taxon>
        <taxon>Gammaproteobacteria</taxon>
        <taxon>Moraxellales</taxon>
        <taxon>Moraxellaceae</taxon>
        <taxon>Acinetobacter</taxon>
    </lineage>
</organism>
<evidence type="ECO:0000259" key="1">
    <source>
        <dbReference type="Pfam" id="PF00534"/>
    </source>
</evidence>
<sequence length="361" mass="41041">MKILQVIDFMPQTSGGARFVVNLAKALKLKGCDVDVLLIDGKPSHFTSELLEAGIKIISLNENINRFNLKYSFQISKYLEKYDVVHVHIFPSSYQVAIASFFTNNSAPIVFTEHNSFNRRASNPVFKYIEKFVFSRFDHIVCLSQQVLSFVDSKLKINHNKLSIIENAVDVQAISLAPVLNKVDLDYKDSDFLLLMSARFTSQKNHEVIIESLRKLPEEIKLIFAGDGVLMNKMKELVELYNLNNRVSFLGSRSDVLSLMKTVDVNILASNFEGLSLAALEAMSTGKPFIGSNVDGIDFVINNKDYLFNNNANELADLILKLYKDQLFYQKAANDTYERSKNFDIHVMTDKYLEVYKKLIS</sequence>
<feature type="domain" description="Glycosyltransferase subfamily 4-like N-terminal" evidence="2">
    <location>
        <begin position="14"/>
        <end position="172"/>
    </location>
</feature>
<protein>
    <submittedName>
        <fullName evidence="3">Glycosyltransferase family 1 protein</fullName>
    </submittedName>
</protein>
<dbReference type="Proteomes" id="UP000263596">
    <property type="component" value="Unassembled WGS sequence"/>
</dbReference>
<dbReference type="RefSeq" id="WP_049175365.1">
    <property type="nucleotide sequence ID" value="NZ_BKFK01000016.1"/>
</dbReference>
<dbReference type="Pfam" id="PF00534">
    <property type="entry name" value="Glycos_transf_1"/>
    <property type="match status" value="1"/>
</dbReference>
<feature type="domain" description="Glycosyl transferase family 1" evidence="1">
    <location>
        <begin position="188"/>
        <end position="337"/>
    </location>
</feature>
<accession>A0A3D2SQM4</accession>
<reference evidence="3 4" key="1">
    <citation type="journal article" date="2018" name="Nat. Biotechnol.">
        <title>A standardized bacterial taxonomy based on genome phylogeny substantially revises the tree of life.</title>
        <authorList>
            <person name="Parks D.H."/>
            <person name="Chuvochina M."/>
            <person name="Waite D.W."/>
            <person name="Rinke C."/>
            <person name="Skarshewski A."/>
            <person name="Chaumeil P.A."/>
            <person name="Hugenholtz P."/>
        </authorList>
    </citation>
    <scope>NUCLEOTIDE SEQUENCE [LARGE SCALE GENOMIC DNA]</scope>
    <source>
        <strain evidence="3">UBA9669</strain>
    </source>
</reference>
<dbReference type="EMBL" id="DPVE01000251">
    <property type="protein sequence ID" value="HCK31248.1"/>
    <property type="molecule type" value="Genomic_DNA"/>
</dbReference>
<dbReference type="GO" id="GO:0016757">
    <property type="term" value="F:glycosyltransferase activity"/>
    <property type="evidence" value="ECO:0007669"/>
    <property type="project" value="InterPro"/>
</dbReference>
<keyword evidence="3" id="KW-0808">Transferase</keyword>